<feature type="compositionally biased region" description="Basic and acidic residues" evidence="1">
    <location>
        <begin position="75"/>
        <end position="87"/>
    </location>
</feature>
<feature type="region of interest" description="Disordered" evidence="1">
    <location>
        <begin position="60"/>
        <end position="87"/>
    </location>
</feature>
<reference evidence="2" key="1">
    <citation type="journal article" date="2015" name="Nature">
        <title>Complex archaea that bridge the gap between prokaryotes and eukaryotes.</title>
        <authorList>
            <person name="Spang A."/>
            <person name="Saw J.H."/>
            <person name="Jorgensen S.L."/>
            <person name="Zaremba-Niedzwiedzka K."/>
            <person name="Martijn J."/>
            <person name="Lind A.E."/>
            <person name="van Eijk R."/>
            <person name="Schleper C."/>
            <person name="Guy L."/>
            <person name="Ettema T.J."/>
        </authorList>
    </citation>
    <scope>NUCLEOTIDE SEQUENCE</scope>
</reference>
<dbReference type="AlphaFoldDB" id="A0A0F9G9X1"/>
<gene>
    <name evidence="2" type="ORF">LCGC14_1852470</name>
</gene>
<protein>
    <submittedName>
        <fullName evidence="2">Uncharacterized protein</fullName>
    </submittedName>
</protein>
<organism evidence="2">
    <name type="scientific">marine sediment metagenome</name>
    <dbReference type="NCBI Taxonomy" id="412755"/>
    <lineage>
        <taxon>unclassified sequences</taxon>
        <taxon>metagenomes</taxon>
        <taxon>ecological metagenomes</taxon>
    </lineage>
</organism>
<evidence type="ECO:0000256" key="1">
    <source>
        <dbReference type="SAM" id="MobiDB-lite"/>
    </source>
</evidence>
<dbReference type="EMBL" id="LAZR01018623">
    <property type="protein sequence ID" value="KKL95654.1"/>
    <property type="molecule type" value="Genomic_DNA"/>
</dbReference>
<name>A0A0F9G9X1_9ZZZZ</name>
<accession>A0A0F9G9X1</accession>
<comment type="caution">
    <text evidence="2">The sequence shown here is derived from an EMBL/GenBank/DDBJ whole genome shotgun (WGS) entry which is preliminary data.</text>
</comment>
<sequence length="87" mass="10094">MSEQLAALWLATDRESGEPRKDKNGNTFFTGTWGDKKILGFLNRPKNNPRAPDITIVLAQESQQRQERPQQTQEEPDRLQREDNIPF</sequence>
<evidence type="ECO:0000313" key="2">
    <source>
        <dbReference type="EMBL" id="KKL95654.1"/>
    </source>
</evidence>
<proteinExistence type="predicted"/>